<dbReference type="PANTHER" id="PTHR12526:SF630">
    <property type="entry name" value="GLYCOSYLTRANSFERASE"/>
    <property type="match status" value="1"/>
</dbReference>
<organism evidence="3 4">
    <name type="scientific">Flagellimonas okinawensis</name>
    <dbReference type="NCBI Taxonomy" id="3031324"/>
    <lineage>
        <taxon>Bacteria</taxon>
        <taxon>Pseudomonadati</taxon>
        <taxon>Bacteroidota</taxon>
        <taxon>Flavobacteriia</taxon>
        <taxon>Flavobacteriales</taxon>
        <taxon>Flavobacteriaceae</taxon>
        <taxon>Flagellimonas</taxon>
    </lineage>
</organism>
<dbReference type="RefSeq" id="WP_275650281.1">
    <property type="nucleotide sequence ID" value="NZ_JARFVA010000005.1"/>
</dbReference>
<feature type="domain" description="Glycosyltransferase subfamily 4-like N-terminal" evidence="2">
    <location>
        <begin position="19"/>
        <end position="180"/>
    </location>
</feature>
<dbReference type="Pfam" id="PF13439">
    <property type="entry name" value="Glyco_transf_4"/>
    <property type="match status" value="1"/>
</dbReference>
<name>A0ABT5XR12_9FLAO</name>
<accession>A0ABT5XR12</accession>
<evidence type="ECO:0000313" key="4">
    <source>
        <dbReference type="Proteomes" id="UP001217083"/>
    </source>
</evidence>
<dbReference type="InterPro" id="IPR001296">
    <property type="entry name" value="Glyco_trans_1"/>
</dbReference>
<dbReference type="Gene3D" id="3.40.50.2000">
    <property type="entry name" value="Glycogen Phosphorylase B"/>
    <property type="match status" value="2"/>
</dbReference>
<proteinExistence type="predicted"/>
<dbReference type="Pfam" id="PF00534">
    <property type="entry name" value="Glycos_transf_1"/>
    <property type="match status" value="1"/>
</dbReference>
<keyword evidence="4" id="KW-1185">Reference proteome</keyword>
<evidence type="ECO:0000313" key="3">
    <source>
        <dbReference type="EMBL" id="MDF0708334.1"/>
    </source>
</evidence>
<evidence type="ECO:0000259" key="2">
    <source>
        <dbReference type="Pfam" id="PF13439"/>
    </source>
</evidence>
<dbReference type="SUPFAM" id="SSF53756">
    <property type="entry name" value="UDP-Glycosyltransferase/glycogen phosphorylase"/>
    <property type="match status" value="1"/>
</dbReference>
<gene>
    <name evidence="3" type="ORF">PY091_14000</name>
</gene>
<comment type="caution">
    <text evidence="3">The sequence shown here is derived from an EMBL/GenBank/DDBJ whole genome shotgun (WGS) entry which is preliminary data.</text>
</comment>
<dbReference type="CDD" id="cd03811">
    <property type="entry name" value="GT4_GT28_WabH-like"/>
    <property type="match status" value="1"/>
</dbReference>
<dbReference type="InterPro" id="IPR028098">
    <property type="entry name" value="Glyco_trans_4-like_N"/>
</dbReference>
<reference evidence="3 4" key="1">
    <citation type="submission" date="2023-03" db="EMBL/GenBank/DDBJ databases">
        <title>Muricauda XX sp. nov. and Muricauda XXX sp. nov., two novel species isolated from Okinawa Trough.</title>
        <authorList>
            <person name="Cao W."/>
            <person name="Deng X."/>
        </authorList>
    </citation>
    <scope>NUCLEOTIDE SEQUENCE [LARGE SCALE GENOMIC DNA]</scope>
    <source>
        <strain evidence="3 4">81s02</strain>
    </source>
</reference>
<feature type="domain" description="Glycosyl transferase family 1" evidence="1">
    <location>
        <begin position="195"/>
        <end position="330"/>
    </location>
</feature>
<dbReference type="EMBL" id="JARFVA010000005">
    <property type="protein sequence ID" value="MDF0708334.1"/>
    <property type="molecule type" value="Genomic_DNA"/>
</dbReference>
<protein>
    <submittedName>
        <fullName evidence="3">Glycosyltransferase</fullName>
    </submittedName>
</protein>
<evidence type="ECO:0000259" key="1">
    <source>
        <dbReference type="Pfam" id="PF00534"/>
    </source>
</evidence>
<dbReference type="Proteomes" id="UP001217083">
    <property type="component" value="Unassembled WGS sequence"/>
</dbReference>
<dbReference type="PANTHER" id="PTHR12526">
    <property type="entry name" value="GLYCOSYLTRANSFERASE"/>
    <property type="match status" value="1"/>
</dbReference>
<sequence>MIENPKKKVCFVLPSLGAGGAERVVSYVAQEVDSSKFISELLVIGFEKDNRYEIKGIKVHFLNEPRVLTSIPKLFGYLRKNNPDIVLSAIGHLNTIMALISPFFRKTKFIGREVNVLSVLKNYSTTSKKRLFPVPNYIKLSYPLLDKIVCQSNDMANDLITNYNISPEKISVINNPITADFKLKEISTKPHDYVFKLITVGRLAKQKGHPRILEALSKLKIPFHYTIIGDGPEKGNIFEIIENLDLSEHITHVPHTNKVSEYLCENDVFIQGSYVEGFPNALLESCAVGTPVVAFKALGGIDEIVVDGVNGYIAEDVEDFSNKITRILSSLNQWEPSVVSDSVYKKYSPNVILAKYNELLESI</sequence>